<comment type="caution">
    <text evidence="2">The sequence shown here is derived from an EMBL/GenBank/DDBJ whole genome shotgun (WGS) entry which is preliminary data.</text>
</comment>
<dbReference type="PANTHER" id="PTHR43196:SF2">
    <property type="entry name" value="PHOSPHOADENOSINE PHOSPHOSULFATE REDUCTASE"/>
    <property type="match status" value="1"/>
</dbReference>
<evidence type="ECO:0000313" key="2">
    <source>
        <dbReference type="EMBL" id="PKF35513.1"/>
    </source>
</evidence>
<dbReference type="Gene3D" id="3.40.50.620">
    <property type="entry name" value="HUPs"/>
    <property type="match status" value="1"/>
</dbReference>
<dbReference type="Proteomes" id="UP000233553">
    <property type="component" value="Unassembled WGS sequence"/>
</dbReference>
<evidence type="ECO:0000259" key="1">
    <source>
        <dbReference type="Pfam" id="PF01507"/>
    </source>
</evidence>
<dbReference type="InterPro" id="IPR002500">
    <property type="entry name" value="PAPS_reduct_dom"/>
</dbReference>
<evidence type="ECO:0000313" key="3">
    <source>
        <dbReference type="Proteomes" id="UP000233553"/>
    </source>
</evidence>
<dbReference type="Pfam" id="PF01507">
    <property type="entry name" value="PAPS_reduct"/>
    <property type="match status" value="1"/>
</dbReference>
<dbReference type="RefSeq" id="WP_101235734.1">
    <property type="nucleotide sequence ID" value="NZ_PISJ01000005.1"/>
</dbReference>
<protein>
    <submittedName>
        <fullName evidence="2">Phosphoadenosine phosphosulfate reductase</fullName>
    </submittedName>
</protein>
<proteinExistence type="predicted"/>
<dbReference type="InterPro" id="IPR014729">
    <property type="entry name" value="Rossmann-like_a/b/a_fold"/>
</dbReference>
<dbReference type="EMBL" id="PISJ01000005">
    <property type="protein sequence ID" value="PKF35513.1"/>
    <property type="molecule type" value="Genomic_DNA"/>
</dbReference>
<accession>A0A2N0WIC2</accession>
<dbReference type="GO" id="GO:0003824">
    <property type="term" value="F:catalytic activity"/>
    <property type="evidence" value="ECO:0007669"/>
    <property type="project" value="InterPro"/>
</dbReference>
<gene>
    <name evidence="2" type="ORF">CW311_04280</name>
</gene>
<dbReference type="AlphaFoldDB" id="A0A2N0WIC2"/>
<name>A0A2N0WIC2_9GAMM</name>
<dbReference type="InterPro" id="IPR050128">
    <property type="entry name" value="Sulfate_adenylyltrnsfr_sub2"/>
</dbReference>
<reference evidence="2 3" key="1">
    <citation type="submission" date="2017-12" db="EMBL/GenBank/DDBJ databases">
        <title>Draft Genome sequences of multiple microbial strains isolated from spacecraft associated surfaces.</title>
        <authorList>
            <person name="Seuylemezian A."/>
            <person name="Vaishampayan P."/>
            <person name="Venkateswaran K."/>
        </authorList>
    </citation>
    <scope>NUCLEOTIDE SEQUENCE [LARGE SCALE GENOMIC DNA]</scope>
    <source>
        <strain evidence="2 3">2P01AA</strain>
    </source>
</reference>
<dbReference type="SUPFAM" id="SSF52402">
    <property type="entry name" value="Adenine nucleotide alpha hydrolases-like"/>
    <property type="match status" value="1"/>
</dbReference>
<feature type="domain" description="Phosphoadenosine phosphosulphate reductase" evidence="1">
    <location>
        <begin position="21"/>
        <end position="199"/>
    </location>
</feature>
<sequence>MPVLKIPKSALKEIEQGALFVINHSGGKDSQAMMIKLLEVIPRNQILVVHASLGEMEWHGALEHAKQQADDAGVPFIIASAAKTLLEMVLHKFKTRVYVPSWPSSANRQCTSDLKRNPIVREVRRYANANGFTRIVNCMGMRAQESSKRAKKAVWEINKSEHGRAGRSWHNWLPIHTLTTEEVFKTISQADQQTHWAYKENDRLSCVFCIFSSEGDLVHGAINRPELYALYCKIEEITGYTMHMSMKSLPSITGIQPDYLLLGKYSGLLSKFNAAAKRRKHIPILEIAA</sequence>
<dbReference type="PANTHER" id="PTHR43196">
    <property type="entry name" value="SULFATE ADENYLYLTRANSFERASE SUBUNIT 2"/>
    <property type="match status" value="1"/>
</dbReference>
<organism evidence="2 3">
    <name type="scientific">Acinetobacter proteolyticus</name>
    <dbReference type="NCBI Taxonomy" id="1776741"/>
    <lineage>
        <taxon>Bacteria</taxon>
        <taxon>Pseudomonadati</taxon>
        <taxon>Pseudomonadota</taxon>
        <taxon>Gammaproteobacteria</taxon>
        <taxon>Moraxellales</taxon>
        <taxon>Moraxellaceae</taxon>
        <taxon>Acinetobacter</taxon>
    </lineage>
</organism>